<sequence>MHRRQRQLYRLGEIDHEQQTLRRFGREIEPDEIVVDPVGLDLRRGARIGKCVDIVPPNAIRPIR</sequence>
<gene>
    <name evidence="1" type="ORF">C7I55_17500</name>
</gene>
<reference evidence="1 2" key="1">
    <citation type="submission" date="2018-03" db="EMBL/GenBank/DDBJ databases">
        <title>The draft genome of Sphingosinicella sp. GL-C-18.</title>
        <authorList>
            <person name="Liu L."/>
            <person name="Li L."/>
            <person name="Liang L."/>
            <person name="Zhang X."/>
            <person name="Wang T."/>
        </authorList>
    </citation>
    <scope>NUCLEOTIDE SEQUENCE [LARGE SCALE GENOMIC DNA]</scope>
    <source>
        <strain evidence="1 2">GL-C-18</strain>
    </source>
</reference>
<protein>
    <submittedName>
        <fullName evidence="1">Uncharacterized protein</fullName>
    </submittedName>
</protein>
<dbReference type="Proteomes" id="UP000241167">
    <property type="component" value="Unassembled WGS sequence"/>
</dbReference>
<name>A0A2P7QM96_9SPHN</name>
<dbReference type="AlphaFoldDB" id="A0A2P7QM96"/>
<evidence type="ECO:0000313" key="2">
    <source>
        <dbReference type="Proteomes" id="UP000241167"/>
    </source>
</evidence>
<proteinExistence type="predicted"/>
<comment type="caution">
    <text evidence="1">The sequence shown here is derived from an EMBL/GenBank/DDBJ whole genome shotgun (WGS) entry which is preliminary data.</text>
</comment>
<evidence type="ECO:0000313" key="1">
    <source>
        <dbReference type="EMBL" id="PSJ39088.1"/>
    </source>
</evidence>
<dbReference type="EMBL" id="PXYI01000005">
    <property type="protein sequence ID" value="PSJ39088.1"/>
    <property type="molecule type" value="Genomic_DNA"/>
</dbReference>
<accession>A0A2P7QM96</accession>
<organism evidence="1 2">
    <name type="scientific">Allosphingosinicella deserti</name>
    <dbReference type="NCBI Taxonomy" id="2116704"/>
    <lineage>
        <taxon>Bacteria</taxon>
        <taxon>Pseudomonadati</taxon>
        <taxon>Pseudomonadota</taxon>
        <taxon>Alphaproteobacteria</taxon>
        <taxon>Sphingomonadales</taxon>
        <taxon>Sphingomonadaceae</taxon>
        <taxon>Allosphingosinicella</taxon>
    </lineage>
</organism>
<keyword evidence="2" id="KW-1185">Reference proteome</keyword>